<dbReference type="InterPro" id="IPR001810">
    <property type="entry name" value="F-box_dom"/>
</dbReference>
<gene>
    <name evidence="2" type="ORF">FPOA_07027</name>
</gene>
<comment type="caution">
    <text evidence="2">The sequence shown here is derived from an EMBL/GenBank/DDBJ whole genome shotgun (WGS) entry which is preliminary data.</text>
</comment>
<dbReference type="SUPFAM" id="SSF81383">
    <property type="entry name" value="F-box domain"/>
    <property type="match status" value="1"/>
</dbReference>
<dbReference type="PROSITE" id="PS50181">
    <property type="entry name" value="FBOX"/>
    <property type="match status" value="1"/>
</dbReference>
<dbReference type="PANTHER" id="PTHR42057:SF2">
    <property type="entry name" value="F-BOX DOMAIN PROTEIN (AFU_ORTHOLOGUE AFUA_4G00200)-RELATED"/>
    <property type="match status" value="1"/>
</dbReference>
<name>A0A1B8AJH0_FUSPO</name>
<dbReference type="InterPro" id="IPR036047">
    <property type="entry name" value="F-box-like_dom_sf"/>
</dbReference>
<dbReference type="Proteomes" id="UP000091967">
    <property type="component" value="Unassembled WGS sequence"/>
</dbReference>
<organism evidence="2 3">
    <name type="scientific">Fusarium poae</name>
    <dbReference type="NCBI Taxonomy" id="36050"/>
    <lineage>
        <taxon>Eukaryota</taxon>
        <taxon>Fungi</taxon>
        <taxon>Dikarya</taxon>
        <taxon>Ascomycota</taxon>
        <taxon>Pezizomycotina</taxon>
        <taxon>Sordariomycetes</taxon>
        <taxon>Hypocreomycetidae</taxon>
        <taxon>Hypocreales</taxon>
        <taxon>Nectriaceae</taxon>
        <taxon>Fusarium</taxon>
    </lineage>
</organism>
<evidence type="ECO:0000313" key="2">
    <source>
        <dbReference type="EMBL" id="OBS20688.1"/>
    </source>
</evidence>
<keyword evidence="3" id="KW-1185">Reference proteome</keyword>
<evidence type="ECO:0000259" key="1">
    <source>
        <dbReference type="PROSITE" id="PS50181"/>
    </source>
</evidence>
<reference evidence="2 3" key="1">
    <citation type="submission" date="2016-06" db="EMBL/GenBank/DDBJ databases">
        <title>Living apart together: crosstalk between the core and supernumerary genomes in a fungal plant pathogen.</title>
        <authorList>
            <person name="Vanheule A."/>
            <person name="Audenaert K."/>
            <person name="Warris S."/>
            <person name="Van De Geest H."/>
            <person name="Schijlen E."/>
            <person name="Hofte M."/>
            <person name="De Saeger S."/>
            <person name="Haesaert G."/>
            <person name="Waalwijk C."/>
            <person name="Van Der Lee T."/>
        </authorList>
    </citation>
    <scope>NUCLEOTIDE SEQUENCE [LARGE SCALE GENOMIC DNA]</scope>
    <source>
        <strain evidence="2 3">2516</strain>
    </source>
</reference>
<dbReference type="EMBL" id="LYXU01000003">
    <property type="protein sequence ID" value="OBS20688.1"/>
    <property type="molecule type" value="Genomic_DNA"/>
</dbReference>
<dbReference type="Pfam" id="PF12937">
    <property type="entry name" value="F-box-like"/>
    <property type="match status" value="1"/>
</dbReference>
<dbReference type="OMA" id="SFDRKPW"/>
<accession>A0A1B8AJH0</accession>
<dbReference type="Gene3D" id="1.20.1280.50">
    <property type="match status" value="1"/>
</dbReference>
<feature type="domain" description="F-box" evidence="1">
    <location>
        <begin position="1"/>
        <end position="57"/>
    </location>
</feature>
<evidence type="ECO:0000313" key="3">
    <source>
        <dbReference type="Proteomes" id="UP000091967"/>
    </source>
</evidence>
<protein>
    <recommendedName>
        <fullName evidence="1">F-box domain-containing protein</fullName>
    </recommendedName>
</protein>
<dbReference type="PANTHER" id="PTHR42057">
    <property type="entry name" value="F-BOX DOMAIN PROTEIN (AFU_ORTHOLOGUE AFUA_4G00200)"/>
    <property type="match status" value="1"/>
</dbReference>
<sequence length="472" mass="55198">MFSNLPNEILSRIFSHLLTEYQKQRMAWDESLDDIADVRLVCRLWNDLATEQLFRTLTLHNTVDTQESHFDSWQRLLDSVSIQKAVRRVAFESSLEDDTGSCTTGLRQYHFVNAAISRISDMPRLDAVEIRFASCCAGRNANRVPWIPHMELPDPEPAEVRFDTLISLIQAMYDRGLSESVTTIRELVLDNFQNMPLPEDIAEYLFEDIQRLHIKIVSENYGKIYPDEERPDLIHRDELREFPIYLQNTLLPSVADQLVELTLAGKHWAGIPGEFNGRGLLFSKLKTLTLDGFDILRDDQFNWVLNQKSLTSLHLHNCTIGTHCRVEQPNFAHWNVNLRDWLQDGAVYPVQRLEPGQQLQPGWYMNHLRWDNIFNSIQESLPLLQDFSFDRKPWEVYFRHNDEVTFAGEMELRYLAFSGRWFEPPRRHYYERSELQKSMPVCSAEELDKNDPTDRKALDNLVRTVVARRSGK</sequence>
<dbReference type="AlphaFoldDB" id="A0A1B8AJH0"/>
<proteinExistence type="predicted"/>